<evidence type="ECO:0000313" key="2">
    <source>
        <dbReference type="Proteomes" id="UP000789366"/>
    </source>
</evidence>
<sequence length="164" mass="18883">MNSNCEYISEVDHISDNDIQEVVESSTSVSKKKAVNKPAEEPCAKKIRVNFSKPSSSNKKSYVWKYFEEVGKNDVCKIVVFRKEAKTECNTSYKHDESTENMKMHLCLVHKIFGPDESLSSNEKQQLSISDMIRQVKLHNTSRQSELQRITTEWLVTDSLTFNI</sequence>
<organism evidence="1 2">
    <name type="scientific">Cetraspora pellucida</name>
    <dbReference type="NCBI Taxonomy" id="1433469"/>
    <lineage>
        <taxon>Eukaryota</taxon>
        <taxon>Fungi</taxon>
        <taxon>Fungi incertae sedis</taxon>
        <taxon>Mucoromycota</taxon>
        <taxon>Glomeromycotina</taxon>
        <taxon>Glomeromycetes</taxon>
        <taxon>Diversisporales</taxon>
        <taxon>Gigasporaceae</taxon>
        <taxon>Cetraspora</taxon>
    </lineage>
</organism>
<dbReference type="EMBL" id="CAJVPW010013357">
    <property type="protein sequence ID" value="CAG8644244.1"/>
    <property type="molecule type" value="Genomic_DNA"/>
</dbReference>
<comment type="caution">
    <text evidence="1">The sequence shown here is derived from an EMBL/GenBank/DDBJ whole genome shotgun (WGS) entry which is preliminary data.</text>
</comment>
<evidence type="ECO:0000313" key="1">
    <source>
        <dbReference type="EMBL" id="CAG8644244.1"/>
    </source>
</evidence>
<dbReference type="Proteomes" id="UP000789366">
    <property type="component" value="Unassembled WGS sequence"/>
</dbReference>
<reference evidence="1" key="1">
    <citation type="submission" date="2021-06" db="EMBL/GenBank/DDBJ databases">
        <authorList>
            <person name="Kallberg Y."/>
            <person name="Tangrot J."/>
            <person name="Rosling A."/>
        </authorList>
    </citation>
    <scope>NUCLEOTIDE SEQUENCE</scope>
    <source>
        <strain evidence="1">28 12/20/2015</strain>
    </source>
</reference>
<protein>
    <submittedName>
        <fullName evidence="1">3457_t:CDS:1</fullName>
    </submittedName>
</protein>
<proteinExistence type="predicted"/>
<feature type="non-terminal residue" evidence="1">
    <location>
        <position position="164"/>
    </location>
</feature>
<accession>A0ACA9ND45</accession>
<name>A0ACA9ND45_9GLOM</name>
<gene>
    <name evidence="1" type="ORF">SPELUC_LOCUS8683</name>
</gene>
<keyword evidence="2" id="KW-1185">Reference proteome</keyword>